<dbReference type="Proteomes" id="UP000334990">
    <property type="component" value="Unassembled WGS sequence"/>
</dbReference>
<dbReference type="SUPFAM" id="SSF50370">
    <property type="entry name" value="Ricin B-like lectins"/>
    <property type="match status" value="1"/>
</dbReference>
<dbReference type="SUPFAM" id="SSF52266">
    <property type="entry name" value="SGNH hydrolase"/>
    <property type="match status" value="1"/>
</dbReference>
<dbReference type="AlphaFoldDB" id="A0A5M3VUH0"/>
<dbReference type="CDD" id="cd00161">
    <property type="entry name" value="beta-trefoil_Ricin-like"/>
    <property type="match status" value="1"/>
</dbReference>
<dbReference type="InterPro" id="IPR036514">
    <property type="entry name" value="SGNH_hydro_sf"/>
</dbReference>
<dbReference type="GO" id="GO:0006629">
    <property type="term" value="P:lipid metabolic process"/>
    <property type="evidence" value="ECO:0007669"/>
    <property type="project" value="TreeGrafter"/>
</dbReference>
<dbReference type="Gene3D" id="3.40.50.1110">
    <property type="entry name" value="SGNH hydrolase"/>
    <property type="match status" value="1"/>
</dbReference>
<feature type="disulfide bond" evidence="2">
    <location>
        <begin position="242"/>
        <end position="307"/>
    </location>
</feature>
<dbReference type="EMBL" id="BLAD01000037">
    <property type="protein sequence ID" value="GER98722.1"/>
    <property type="molecule type" value="Genomic_DNA"/>
</dbReference>
<evidence type="ECO:0000256" key="2">
    <source>
        <dbReference type="PIRSR" id="PIRSR637460-2"/>
    </source>
</evidence>
<name>A0A5M3VUH0_9ACTN</name>
<evidence type="ECO:0000313" key="3">
    <source>
        <dbReference type="EMBL" id="GER98722.1"/>
    </source>
</evidence>
<dbReference type="PANTHER" id="PTHR37981">
    <property type="entry name" value="LIPASE 2"/>
    <property type="match status" value="1"/>
</dbReference>
<proteinExistence type="predicted"/>
<protein>
    <recommendedName>
        <fullName evidence="5">Ricin B lectin domain-containing protein</fullName>
    </recommendedName>
</protein>
<feature type="disulfide bond" evidence="2">
    <location>
        <begin position="68"/>
        <end position="100"/>
    </location>
</feature>
<dbReference type="InterPro" id="IPR035992">
    <property type="entry name" value="Ricin_B-like_lectins"/>
</dbReference>
<accession>A0A5M3VUH0</accession>
<dbReference type="RefSeq" id="WP_155335150.1">
    <property type="nucleotide sequence ID" value="NZ_BAAABN010000078.1"/>
</dbReference>
<dbReference type="GO" id="GO:0016788">
    <property type="term" value="F:hydrolase activity, acting on ester bonds"/>
    <property type="evidence" value="ECO:0007669"/>
    <property type="project" value="InterPro"/>
</dbReference>
<evidence type="ECO:0008006" key="5">
    <source>
        <dbReference type="Google" id="ProtNLM"/>
    </source>
</evidence>
<dbReference type="InterPro" id="IPR037460">
    <property type="entry name" value="SEST-like"/>
</dbReference>
<feature type="disulfide bond" evidence="2">
    <location>
        <begin position="169"/>
        <end position="178"/>
    </location>
</feature>
<keyword evidence="4" id="KW-1185">Reference proteome</keyword>
<keyword evidence="2" id="KW-1015">Disulfide bond</keyword>
<sequence length="490" mass="53107">MKAGIRARRLFALSLLALPLTGWTQLVLSPSASADPVRRTTTIVSMGDSYAAGEGSPGPGRTWQDPLCHRSSNSALNLGINALRAASPFADPYVQLNVTCGGAKIDVTDGASGGILSPQRNFASDPNAERPAQIDQVEQWWNDNQLGIDVLTIGAGGNDAGFENLVRACGVPWNLDSCDGFMQDDLDAGLAAMRGHWAELIKAIQGDGQGGSRRLHAPVRDIYVTIYPDPTSKLVNGQRAYCDRQPLTDPVMGSVTGRESQWLSTVAVAGMNQVVRDVVNDANHQARDVYPAWHVIEPPDWSNHGWCAAQPWTNTYLRSQSIQGDEWGTAHPNLAGYSALGSEIQGALYYLNNGVRDASIRTTISAAHSNLPLQILAPGQGMPVMQGGPLDYEQFTFHASGTTVQVRSERSGKCLVNDPARPPFEPGAGIVLGDCASPSSRWDARPAPYGAWVFTRGFRMCWDIWLATTAWSAPLIQYPCHFANNQRWWI</sequence>
<gene>
    <name evidence="3" type="ORF">Acor_07850</name>
</gene>
<dbReference type="OrthoDB" id="5503950at2"/>
<feature type="active site" description="Nucleophile" evidence="1">
    <location>
        <position position="49"/>
    </location>
</feature>
<evidence type="ECO:0000313" key="4">
    <source>
        <dbReference type="Proteomes" id="UP000334990"/>
    </source>
</evidence>
<organism evidence="3 4">
    <name type="scientific">Acrocarpospora corrugata</name>
    <dbReference type="NCBI Taxonomy" id="35763"/>
    <lineage>
        <taxon>Bacteria</taxon>
        <taxon>Bacillati</taxon>
        <taxon>Actinomycetota</taxon>
        <taxon>Actinomycetes</taxon>
        <taxon>Streptosporangiales</taxon>
        <taxon>Streptosporangiaceae</taxon>
        <taxon>Acrocarpospora</taxon>
    </lineage>
</organism>
<feature type="active site" evidence="1">
    <location>
        <position position="331"/>
    </location>
</feature>
<evidence type="ECO:0000256" key="1">
    <source>
        <dbReference type="PIRSR" id="PIRSR637460-1"/>
    </source>
</evidence>
<dbReference type="PANTHER" id="PTHR37981:SF1">
    <property type="entry name" value="SGNH HYDROLASE-TYPE ESTERASE DOMAIN-CONTAINING PROTEIN"/>
    <property type="match status" value="1"/>
</dbReference>
<comment type="caution">
    <text evidence="3">The sequence shown here is derived from an EMBL/GenBank/DDBJ whole genome shotgun (WGS) entry which is preliminary data.</text>
</comment>
<reference evidence="3 4" key="1">
    <citation type="submission" date="2019-10" db="EMBL/GenBank/DDBJ databases">
        <title>Whole genome shotgun sequence of Acrocarpospora corrugata NBRC 13972.</title>
        <authorList>
            <person name="Ichikawa N."/>
            <person name="Kimura A."/>
            <person name="Kitahashi Y."/>
            <person name="Komaki H."/>
            <person name="Oguchi A."/>
        </authorList>
    </citation>
    <scope>NUCLEOTIDE SEQUENCE [LARGE SCALE GENOMIC DNA]</scope>
    <source>
        <strain evidence="3 4">NBRC 13972</strain>
    </source>
</reference>
<dbReference type="Gene3D" id="2.80.10.50">
    <property type="match status" value="1"/>
</dbReference>